<feature type="compositionally biased region" description="Pro residues" evidence="1">
    <location>
        <begin position="164"/>
        <end position="187"/>
    </location>
</feature>
<protein>
    <submittedName>
        <fullName evidence="2">Uncharacterized protein</fullName>
    </submittedName>
</protein>
<dbReference type="OrthoDB" id="2684446at2759"/>
<organism evidence="2 3">
    <name type="scientific">Daedalea quercina L-15889</name>
    <dbReference type="NCBI Taxonomy" id="1314783"/>
    <lineage>
        <taxon>Eukaryota</taxon>
        <taxon>Fungi</taxon>
        <taxon>Dikarya</taxon>
        <taxon>Basidiomycota</taxon>
        <taxon>Agaricomycotina</taxon>
        <taxon>Agaricomycetes</taxon>
        <taxon>Polyporales</taxon>
        <taxon>Fomitopsis</taxon>
    </lineage>
</organism>
<feature type="compositionally biased region" description="Polar residues" evidence="1">
    <location>
        <begin position="351"/>
        <end position="380"/>
    </location>
</feature>
<feature type="region of interest" description="Disordered" evidence="1">
    <location>
        <begin position="140"/>
        <end position="189"/>
    </location>
</feature>
<feature type="compositionally biased region" description="Pro residues" evidence="1">
    <location>
        <begin position="283"/>
        <end position="295"/>
    </location>
</feature>
<dbReference type="STRING" id="1314783.A0A165UL74"/>
<feature type="region of interest" description="Disordered" evidence="1">
    <location>
        <begin position="212"/>
        <end position="489"/>
    </location>
</feature>
<proteinExistence type="predicted"/>
<feature type="compositionally biased region" description="Low complexity" evidence="1">
    <location>
        <begin position="553"/>
        <end position="566"/>
    </location>
</feature>
<feature type="compositionally biased region" description="Polar residues" evidence="1">
    <location>
        <begin position="320"/>
        <end position="338"/>
    </location>
</feature>
<gene>
    <name evidence="2" type="ORF">DAEQUDRAFT_753706</name>
</gene>
<evidence type="ECO:0000313" key="3">
    <source>
        <dbReference type="Proteomes" id="UP000076727"/>
    </source>
</evidence>
<reference evidence="2 3" key="1">
    <citation type="journal article" date="2016" name="Mol. Biol. Evol.">
        <title>Comparative Genomics of Early-Diverging Mushroom-Forming Fungi Provides Insights into the Origins of Lignocellulose Decay Capabilities.</title>
        <authorList>
            <person name="Nagy L.G."/>
            <person name="Riley R."/>
            <person name="Tritt A."/>
            <person name="Adam C."/>
            <person name="Daum C."/>
            <person name="Floudas D."/>
            <person name="Sun H."/>
            <person name="Yadav J.S."/>
            <person name="Pangilinan J."/>
            <person name="Larsson K.H."/>
            <person name="Matsuura K."/>
            <person name="Barry K."/>
            <person name="Labutti K."/>
            <person name="Kuo R."/>
            <person name="Ohm R.A."/>
            <person name="Bhattacharya S.S."/>
            <person name="Shirouzu T."/>
            <person name="Yoshinaga Y."/>
            <person name="Martin F.M."/>
            <person name="Grigoriev I.V."/>
            <person name="Hibbett D.S."/>
        </authorList>
    </citation>
    <scope>NUCLEOTIDE SEQUENCE [LARGE SCALE GENOMIC DNA]</scope>
    <source>
        <strain evidence="2 3">L-15889</strain>
    </source>
</reference>
<feature type="region of interest" description="Disordered" evidence="1">
    <location>
        <begin position="507"/>
        <end position="731"/>
    </location>
</feature>
<feature type="compositionally biased region" description="Basic and acidic residues" evidence="1">
    <location>
        <begin position="381"/>
        <end position="400"/>
    </location>
</feature>
<keyword evidence="3" id="KW-1185">Reference proteome</keyword>
<name>A0A165UL74_9APHY</name>
<sequence>MSRTGPMMYVYNHVEDLENHPHAVADPDVLDFMGHEADYLDRNHPLRGSMSSPPPPYEPISYSLPSPLPSPSFPVHPPTTATIADVQLRPVPPHFLHDRAFSPDPRDNPHFIMTADERFHVAPAPPPREPVSLRQIPPVLQAGRPPLSQPSIQYRRSHSSPYAPSHPPVPPNEYRPVPHPQTGPPAPLMSQRMISASSMFPHHAVWQPPVSYASSAESGSSASSHSSSLHHTPGASPPSSTDSSPRNSSAPTTPSVSSANLLREDNPPPVPAVPAPADTPVTVPAPPPRVHPPPRTSSYGLPLPRTPAQAPVPILGANANLPSATTARPSQPAHNQSAPELHARPPPPSTLARSATAPTQSAPVPTASQSQGLDRSQTQDYRGERQQRGRSREQQHDQAVKRQRSRRPSITAPRDLDRIDELDETDPRGLAWHHESPYELATRTLSHRRKDGQESDEHANGNAASRNGSRERPHPKKKPSTTFSVEPGQIFPSGALYHAMQAPYRPQAPMAASYPPPFDPYGRDQLAYTPGAPSLPPTTPAPTDNGKLRKTPSRSQPVSQVSPQGSHHQQPGLSRPHPGFAPRPTPATQSPEPPTAAAQPPLQPSEPVRPMLQQRPSQRSHVRFESPSRPDVRPPLDQGSVDEAYDGIEPGPPPPPPFAHNVSPAQRPPPPSEALPPPPPQKPQSRPTSMYMAAARNESALQRPDLPLPPRRSAPSVQTQGSLQPRHVPKQLVMPTPLQPLEEQRQAEAARLAQQHKANAMSQGRRSEEGPVRHADIHNHGGRHMLHHSMSHRQSPVGQVQERAELARAASQGQNRMPSMPISAGPKVLRKRSVNNASTPVVGPGIAPSNATAAMFAARVVDDNRNRKTIERVTSGVWTRDPVKEAEIQRELAREPKVGRKLSKLARKLR</sequence>
<feature type="compositionally biased region" description="Pro residues" evidence="1">
    <location>
        <begin position="666"/>
        <end position="682"/>
    </location>
</feature>
<feature type="compositionally biased region" description="Low complexity" evidence="1">
    <location>
        <begin position="586"/>
        <end position="600"/>
    </location>
</feature>
<feature type="compositionally biased region" description="Basic and acidic residues" evidence="1">
    <location>
        <begin position="622"/>
        <end position="634"/>
    </location>
</feature>
<dbReference type="AlphaFoldDB" id="A0A165UL74"/>
<dbReference type="Proteomes" id="UP000076727">
    <property type="component" value="Unassembled WGS sequence"/>
</dbReference>
<accession>A0A165UL74</accession>
<evidence type="ECO:0000256" key="1">
    <source>
        <dbReference type="SAM" id="MobiDB-lite"/>
    </source>
</evidence>
<feature type="compositionally biased region" description="Low complexity" evidence="1">
    <location>
        <begin position="212"/>
        <end position="260"/>
    </location>
</feature>
<evidence type="ECO:0000313" key="2">
    <source>
        <dbReference type="EMBL" id="KZT75079.1"/>
    </source>
</evidence>
<dbReference type="EMBL" id="KV429032">
    <property type="protein sequence ID" value="KZT75079.1"/>
    <property type="molecule type" value="Genomic_DNA"/>
</dbReference>